<evidence type="ECO:0000256" key="1">
    <source>
        <dbReference type="SAM" id="MobiDB-lite"/>
    </source>
</evidence>
<accession>A0A9P5QAM0</accession>
<evidence type="ECO:0000313" key="2">
    <source>
        <dbReference type="EMBL" id="KAF9077782.1"/>
    </source>
</evidence>
<proteinExistence type="predicted"/>
<comment type="caution">
    <text evidence="2">The sequence shown here is derived from an EMBL/GenBank/DDBJ whole genome shotgun (WGS) entry which is preliminary data.</text>
</comment>
<gene>
    <name evidence="2" type="ORF">BDP27DRAFT_489708</name>
</gene>
<feature type="compositionally biased region" description="Pro residues" evidence="1">
    <location>
        <begin position="114"/>
        <end position="131"/>
    </location>
</feature>
<dbReference type="OrthoDB" id="546434at2759"/>
<keyword evidence="3" id="KW-1185">Reference proteome</keyword>
<evidence type="ECO:0000313" key="3">
    <source>
        <dbReference type="Proteomes" id="UP000772434"/>
    </source>
</evidence>
<dbReference type="Proteomes" id="UP000772434">
    <property type="component" value="Unassembled WGS sequence"/>
</dbReference>
<dbReference type="EMBL" id="JADNRY010000003">
    <property type="protein sequence ID" value="KAF9077782.1"/>
    <property type="molecule type" value="Genomic_DNA"/>
</dbReference>
<organism evidence="2 3">
    <name type="scientific">Rhodocollybia butyracea</name>
    <dbReference type="NCBI Taxonomy" id="206335"/>
    <lineage>
        <taxon>Eukaryota</taxon>
        <taxon>Fungi</taxon>
        <taxon>Dikarya</taxon>
        <taxon>Basidiomycota</taxon>
        <taxon>Agaricomycotina</taxon>
        <taxon>Agaricomycetes</taxon>
        <taxon>Agaricomycetidae</taxon>
        <taxon>Agaricales</taxon>
        <taxon>Marasmiineae</taxon>
        <taxon>Omphalotaceae</taxon>
        <taxon>Rhodocollybia</taxon>
    </lineage>
</organism>
<reference evidence="2" key="1">
    <citation type="submission" date="2020-11" db="EMBL/GenBank/DDBJ databases">
        <authorList>
            <consortium name="DOE Joint Genome Institute"/>
            <person name="Ahrendt S."/>
            <person name="Riley R."/>
            <person name="Andreopoulos W."/>
            <person name="Labutti K."/>
            <person name="Pangilinan J."/>
            <person name="Ruiz-Duenas F.J."/>
            <person name="Barrasa J.M."/>
            <person name="Sanchez-Garcia M."/>
            <person name="Camarero S."/>
            <person name="Miyauchi S."/>
            <person name="Serrano A."/>
            <person name="Linde D."/>
            <person name="Babiker R."/>
            <person name="Drula E."/>
            <person name="Ayuso-Fernandez I."/>
            <person name="Pacheco R."/>
            <person name="Padilla G."/>
            <person name="Ferreira P."/>
            <person name="Barriuso J."/>
            <person name="Kellner H."/>
            <person name="Castanera R."/>
            <person name="Alfaro M."/>
            <person name="Ramirez L."/>
            <person name="Pisabarro A.G."/>
            <person name="Kuo A."/>
            <person name="Tritt A."/>
            <person name="Lipzen A."/>
            <person name="He G."/>
            <person name="Yan M."/>
            <person name="Ng V."/>
            <person name="Cullen D."/>
            <person name="Martin F."/>
            <person name="Rosso M.-N."/>
            <person name="Henrissat B."/>
            <person name="Hibbett D."/>
            <person name="Martinez A.T."/>
            <person name="Grigoriev I.V."/>
        </authorList>
    </citation>
    <scope>NUCLEOTIDE SEQUENCE</scope>
    <source>
        <strain evidence="2">AH 40177</strain>
    </source>
</reference>
<sequence length="153" mass="17491">MYNMLKSIFQDRNRPKLDDLEFRSAAFVPLLRKSQLHVMHVEETKTRLIEDSLLHSNNLRILGKVISALESPRLYALPQDEGVESLIRSQLLRFDVAEEVAHFHTFERKSDQLKPPPPTPSLEPLTPPPSPTKSSNSITKSQLSVHFALDVKR</sequence>
<protein>
    <submittedName>
        <fullName evidence="2">Uncharacterized protein</fullName>
    </submittedName>
</protein>
<feature type="region of interest" description="Disordered" evidence="1">
    <location>
        <begin position="106"/>
        <end position="141"/>
    </location>
</feature>
<feature type="compositionally biased region" description="Low complexity" evidence="1">
    <location>
        <begin position="132"/>
        <end position="141"/>
    </location>
</feature>
<dbReference type="AlphaFoldDB" id="A0A9P5QAM0"/>
<name>A0A9P5QAM0_9AGAR</name>